<dbReference type="RefSeq" id="WP_170182424.1">
    <property type="nucleotide sequence ID" value="NZ_VFQE01000001.1"/>
</dbReference>
<evidence type="ECO:0000313" key="1">
    <source>
        <dbReference type="EMBL" id="TQN42940.1"/>
    </source>
</evidence>
<protein>
    <submittedName>
        <fullName evidence="1">Uncharacterized protein</fullName>
    </submittedName>
</protein>
<dbReference type="Proteomes" id="UP000319865">
    <property type="component" value="Unassembled WGS sequence"/>
</dbReference>
<dbReference type="AlphaFoldDB" id="A0A543PFV0"/>
<accession>A0A543PFV0</accession>
<evidence type="ECO:0000313" key="2">
    <source>
        <dbReference type="Proteomes" id="UP000319865"/>
    </source>
</evidence>
<reference evidence="1 2" key="1">
    <citation type="submission" date="2019-06" db="EMBL/GenBank/DDBJ databases">
        <title>Sequencing the genomes of 1000 actinobacteria strains.</title>
        <authorList>
            <person name="Klenk H.-P."/>
        </authorList>
    </citation>
    <scope>NUCLEOTIDE SEQUENCE [LARGE SCALE GENOMIC DNA]</scope>
    <source>
        <strain evidence="1 2">DSM 46837</strain>
    </source>
</reference>
<sequence>MRIEIFSAARKHGVADDDIAHALRNAVFDYPDQGDHELSMAVGPARNGDHGGSQLPHE</sequence>
<proteinExistence type="predicted"/>
<keyword evidence="2" id="KW-1185">Reference proteome</keyword>
<gene>
    <name evidence="1" type="ORF">FHU33_2358</name>
</gene>
<dbReference type="EMBL" id="VFQE01000001">
    <property type="protein sequence ID" value="TQN42940.1"/>
    <property type="molecule type" value="Genomic_DNA"/>
</dbReference>
<name>A0A543PFV0_9ACTN</name>
<comment type="caution">
    <text evidence="1">The sequence shown here is derived from an EMBL/GenBank/DDBJ whole genome shotgun (WGS) entry which is preliminary data.</text>
</comment>
<organism evidence="1 2">
    <name type="scientific">Blastococcus colisei</name>
    <dbReference type="NCBI Taxonomy" id="1564162"/>
    <lineage>
        <taxon>Bacteria</taxon>
        <taxon>Bacillati</taxon>
        <taxon>Actinomycetota</taxon>
        <taxon>Actinomycetes</taxon>
        <taxon>Geodermatophilales</taxon>
        <taxon>Geodermatophilaceae</taxon>
        <taxon>Blastococcus</taxon>
    </lineage>
</organism>